<proteinExistence type="inferred from homology"/>
<evidence type="ECO:0000259" key="12">
    <source>
        <dbReference type="PROSITE" id="PS51671"/>
    </source>
</evidence>
<dbReference type="InterPro" id="IPR045865">
    <property type="entry name" value="ACT-like_dom_sf"/>
</dbReference>
<gene>
    <name evidence="13" type="ORF">METZ01_LOCUS61825</name>
</gene>
<keyword evidence="6" id="KW-0808">Transferase</keyword>
<organism evidence="13">
    <name type="scientific">marine metagenome</name>
    <dbReference type="NCBI Taxonomy" id="408172"/>
    <lineage>
        <taxon>unclassified sequences</taxon>
        <taxon>metagenomes</taxon>
        <taxon>ecological metagenomes</taxon>
    </lineage>
</organism>
<comment type="pathway">
    <text evidence="1">Amino-acid biosynthesis; L-methionine biosynthesis via de novo pathway; L-homoserine from L-aspartate: step 1/3.</text>
</comment>
<dbReference type="PROSITE" id="PS51671">
    <property type="entry name" value="ACT"/>
    <property type="match status" value="1"/>
</dbReference>
<evidence type="ECO:0000256" key="8">
    <source>
        <dbReference type="ARBA" id="ARBA00022777"/>
    </source>
</evidence>
<evidence type="ECO:0000256" key="4">
    <source>
        <dbReference type="ARBA" id="ARBA00013059"/>
    </source>
</evidence>
<feature type="domain" description="ACT" evidence="12">
    <location>
        <begin position="265"/>
        <end position="348"/>
    </location>
</feature>
<evidence type="ECO:0000256" key="6">
    <source>
        <dbReference type="ARBA" id="ARBA00022679"/>
    </source>
</evidence>
<dbReference type="GO" id="GO:0005829">
    <property type="term" value="C:cytosol"/>
    <property type="evidence" value="ECO:0007669"/>
    <property type="project" value="TreeGrafter"/>
</dbReference>
<dbReference type="Gene3D" id="3.40.1160.10">
    <property type="entry name" value="Acetylglutamate kinase-like"/>
    <property type="match status" value="1"/>
</dbReference>
<evidence type="ECO:0000313" key="13">
    <source>
        <dbReference type="EMBL" id="SVA08971.1"/>
    </source>
</evidence>
<keyword evidence="10" id="KW-0457">Lysine biosynthesis</keyword>
<evidence type="ECO:0000256" key="9">
    <source>
        <dbReference type="ARBA" id="ARBA00022840"/>
    </source>
</evidence>
<dbReference type="InterPro" id="IPR041740">
    <property type="entry name" value="AKii-LysC-BS"/>
</dbReference>
<sequence>MPLIVQKYGGTSVGSIDRIKHVAKRIARIRKTGTQVVAVVSAMAGETDKLVKMAGQIYQNPEKREMDLLLSSGERISSALLTMALQSQGVSAISMTGRQIGLQTDSVHTRARIKQIDAKRARQALKDNNVIVVAGFQGINEQGDVTTLGRGGSDTSAVALAVALGASQCEIYTDVDGVYTADPRIVQKARKLDMISYDEMLEMASLGAKVLQIRCVEFAHKFQMPLVVKSSYNEGGKGTLICEEDLNMEQPVVSGIMYDKNQAKITLKEVPDQPGIAANIFEPIAAAGLSVDMIIQNISAEGHTDLSFTLAREELNETMIIMENVAKKIHAVNVSADSKIAKISIVGAGMRSHSGVAAKIFKSLSKEKINILMISTSEIKVSCIIEQKHTKVAVNALHKAFGLEKKANSKKYITKKAARKKSTTKKK</sequence>
<dbReference type="GO" id="GO:0009090">
    <property type="term" value="P:homoserine biosynthetic process"/>
    <property type="evidence" value="ECO:0007669"/>
    <property type="project" value="TreeGrafter"/>
</dbReference>
<dbReference type="InterPro" id="IPR054352">
    <property type="entry name" value="ACT_Aspartokinase"/>
</dbReference>
<comment type="catalytic activity">
    <reaction evidence="11">
        <text>L-aspartate + ATP = 4-phospho-L-aspartate + ADP</text>
        <dbReference type="Rhea" id="RHEA:23776"/>
        <dbReference type="ChEBI" id="CHEBI:29991"/>
        <dbReference type="ChEBI" id="CHEBI:30616"/>
        <dbReference type="ChEBI" id="CHEBI:57535"/>
        <dbReference type="ChEBI" id="CHEBI:456216"/>
        <dbReference type="EC" id="2.7.2.4"/>
    </reaction>
</comment>
<dbReference type="NCBIfam" id="NF005155">
    <property type="entry name" value="PRK06635.1-4"/>
    <property type="match status" value="1"/>
</dbReference>
<dbReference type="Gene3D" id="3.30.2130.10">
    <property type="entry name" value="VC0802-like"/>
    <property type="match status" value="1"/>
</dbReference>
<dbReference type="CDD" id="cd04913">
    <property type="entry name" value="ACT_AKii-LysC-BS-like_1"/>
    <property type="match status" value="1"/>
</dbReference>
<dbReference type="CDD" id="cd04261">
    <property type="entry name" value="AAK_AKii-LysC-BS"/>
    <property type="match status" value="1"/>
</dbReference>
<comment type="pathway">
    <text evidence="2">Amino-acid biosynthesis; L-threonine biosynthesis; L-threonine from L-aspartate: step 1/5.</text>
</comment>
<dbReference type="GO" id="GO:0005524">
    <property type="term" value="F:ATP binding"/>
    <property type="evidence" value="ECO:0007669"/>
    <property type="project" value="UniProtKB-KW"/>
</dbReference>
<dbReference type="FunFam" id="3.40.1160.10:FF:000002">
    <property type="entry name" value="Aspartokinase"/>
    <property type="match status" value="1"/>
</dbReference>
<dbReference type="NCBIfam" id="TIGR00657">
    <property type="entry name" value="asp_kinases"/>
    <property type="match status" value="1"/>
</dbReference>
<comment type="similarity">
    <text evidence="3">Belongs to the aspartokinase family.</text>
</comment>
<dbReference type="Pfam" id="PF22468">
    <property type="entry name" value="ACT_9"/>
    <property type="match status" value="2"/>
</dbReference>
<dbReference type="AlphaFoldDB" id="A0A381T082"/>
<protein>
    <recommendedName>
        <fullName evidence="4">aspartate kinase</fullName>
        <ecNumber evidence="4">2.7.2.4</ecNumber>
    </recommendedName>
</protein>
<accession>A0A381T082</accession>
<dbReference type="InterPro" id="IPR036393">
    <property type="entry name" value="AceGlu_kinase-like_sf"/>
</dbReference>
<dbReference type="NCBIfam" id="NF005154">
    <property type="entry name" value="PRK06635.1-2"/>
    <property type="match status" value="1"/>
</dbReference>
<keyword evidence="5" id="KW-0028">Amino-acid biosynthesis</keyword>
<keyword evidence="7" id="KW-0547">Nucleotide-binding</keyword>
<dbReference type="InterPro" id="IPR001341">
    <property type="entry name" value="Asp_kinase"/>
</dbReference>
<dbReference type="InterPro" id="IPR018042">
    <property type="entry name" value="Aspartate_kinase_CS"/>
</dbReference>
<dbReference type="PIRSF" id="PIRSF000726">
    <property type="entry name" value="Asp_kin"/>
    <property type="match status" value="1"/>
</dbReference>
<dbReference type="PANTHER" id="PTHR21499:SF3">
    <property type="entry name" value="ASPARTOKINASE"/>
    <property type="match status" value="1"/>
</dbReference>
<dbReference type="UniPathway" id="UPA00050">
    <property type="reaction ID" value="UER00461"/>
</dbReference>
<name>A0A381T082_9ZZZZ</name>
<reference evidence="13" key="1">
    <citation type="submission" date="2018-05" db="EMBL/GenBank/DDBJ databases">
        <authorList>
            <person name="Lanie J.A."/>
            <person name="Ng W.-L."/>
            <person name="Kazmierczak K.M."/>
            <person name="Andrzejewski T.M."/>
            <person name="Davidsen T.M."/>
            <person name="Wayne K.J."/>
            <person name="Tettelin H."/>
            <person name="Glass J.I."/>
            <person name="Rusch D."/>
            <person name="Podicherti R."/>
            <person name="Tsui H.-C.T."/>
            <person name="Winkler M.E."/>
        </authorList>
    </citation>
    <scope>NUCLEOTIDE SEQUENCE</scope>
</reference>
<dbReference type="UniPathway" id="UPA00051">
    <property type="reaction ID" value="UER00462"/>
</dbReference>
<evidence type="ECO:0000256" key="7">
    <source>
        <dbReference type="ARBA" id="ARBA00022741"/>
    </source>
</evidence>
<dbReference type="InterPro" id="IPR002912">
    <property type="entry name" value="ACT_dom"/>
</dbReference>
<dbReference type="NCBIfam" id="TIGR00656">
    <property type="entry name" value="asp_kin_monofn"/>
    <property type="match status" value="1"/>
</dbReference>
<dbReference type="Pfam" id="PF00696">
    <property type="entry name" value="AA_kinase"/>
    <property type="match status" value="1"/>
</dbReference>
<evidence type="ECO:0000256" key="10">
    <source>
        <dbReference type="ARBA" id="ARBA00023154"/>
    </source>
</evidence>
<keyword evidence="8" id="KW-0418">Kinase</keyword>
<dbReference type="GO" id="GO:0004072">
    <property type="term" value="F:aspartate kinase activity"/>
    <property type="evidence" value="ECO:0007669"/>
    <property type="project" value="UniProtKB-EC"/>
</dbReference>
<evidence type="ECO:0000256" key="11">
    <source>
        <dbReference type="ARBA" id="ARBA00047872"/>
    </source>
</evidence>
<dbReference type="GO" id="GO:0009088">
    <property type="term" value="P:threonine biosynthetic process"/>
    <property type="evidence" value="ECO:0007669"/>
    <property type="project" value="UniProtKB-UniPathway"/>
</dbReference>
<keyword evidence="9" id="KW-0067">ATP-binding</keyword>
<evidence type="ECO:0000256" key="2">
    <source>
        <dbReference type="ARBA" id="ARBA00005139"/>
    </source>
</evidence>
<evidence type="ECO:0000256" key="3">
    <source>
        <dbReference type="ARBA" id="ARBA00010122"/>
    </source>
</evidence>
<evidence type="ECO:0000256" key="1">
    <source>
        <dbReference type="ARBA" id="ARBA00004986"/>
    </source>
</evidence>
<dbReference type="EC" id="2.7.2.4" evidence="4"/>
<dbReference type="InterPro" id="IPR001048">
    <property type="entry name" value="Asp/Glu/Uridylate_kinase"/>
</dbReference>
<dbReference type="PANTHER" id="PTHR21499">
    <property type="entry name" value="ASPARTATE KINASE"/>
    <property type="match status" value="1"/>
</dbReference>
<dbReference type="SUPFAM" id="SSF55021">
    <property type="entry name" value="ACT-like"/>
    <property type="match status" value="2"/>
</dbReference>
<evidence type="ECO:0000256" key="5">
    <source>
        <dbReference type="ARBA" id="ARBA00022605"/>
    </source>
</evidence>
<dbReference type="FunFam" id="3.30.2130.10:FF:000002">
    <property type="entry name" value="Aspartokinase"/>
    <property type="match status" value="1"/>
</dbReference>
<dbReference type="PROSITE" id="PS00324">
    <property type="entry name" value="ASPARTOKINASE"/>
    <property type="match status" value="1"/>
</dbReference>
<dbReference type="EMBL" id="UINC01003754">
    <property type="protein sequence ID" value="SVA08971.1"/>
    <property type="molecule type" value="Genomic_DNA"/>
</dbReference>
<dbReference type="GO" id="GO:0009089">
    <property type="term" value="P:lysine biosynthetic process via diaminopimelate"/>
    <property type="evidence" value="ECO:0007669"/>
    <property type="project" value="InterPro"/>
</dbReference>
<dbReference type="InterPro" id="IPR005260">
    <property type="entry name" value="Asp_kin_monofn"/>
</dbReference>
<dbReference type="SUPFAM" id="SSF53633">
    <property type="entry name" value="Carbamate kinase-like"/>
    <property type="match status" value="1"/>
</dbReference>
<dbReference type="CDD" id="cd04923">
    <property type="entry name" value="ACT_AK-LysC-DapG-like_2"/>
    <property type="match status" value="1"/>
</dbReference>